<dbReference type="EMBL" id="KT339177">
    <property type="protein sequence ID" value="ALA06968.1"/>
    <property type="molecule type" value="Genomic_DNA"/>
</dbReference>
<dbReference type="GeneID" id="26797780"/>
<accession>A0A0N9BAV0</accession>
<dbReference type="RefSeq" id="YP_009226642.1">
    <property type="nucleotide sequence ID" value="NC_029118.1"/>
</dbReference>
<dbReference type="Proteomes" id="UP000204630">
    <property type="component" value="Segment"/>
</dbReference>
<feature type="region of interest" description="Disordered" evidence="1">
    <location>
        <begin position="82"/>
        <end position="109"/>
    </location>
</feature>
<reference evidence="2 3" key="1">
    <citation type="journal article" date="2015" name="Appl. Environ. Microbiol.">
        <title>A virulent phage infecting Lactococcus garvieae, with homology to Lactococcus lactis phages.</title>
        <authorList>
            <person name="Eraclio G."/>
            <person name="Tremblay D.M."/>
            <person name="Lacelle-Cote A."/>
            <person name="Labrie S.J."/>
            <person name="Fortina M.G."/>
            <person name="Moineau S."/>
        </authorList>
    </citation>
    <scope>NUCLEOTIDE SEQUENCE [LARGE SCALE GENOMIC DNA]</scope>
</reference>
<dbReference type="InterPro" id="IPR038621">
    <property type="entry name" value="Lacto_phage_SSB_sf"/>
</dbReference>
<name>A0A0N9BAV0_9CAUD</name>
<sequence length="109" mass="11973">MIITTTFTVNEKNTRTTAQGKKVSSTKLYPLDIYAGGIFLPEFVNFGDTITVSGQIKAQDYNGKPQYNFSFPTIEKLQLFASAPQAPTQEADPFGGQTPMDTEPSDLPF</sequence>
<dbReference type="InterPro" id="IPR031900">
    <property type="entry name" value="Phage_SSB"/>
</dbReference>
<evidence type="ECO:0000313" key="2">
    <source>
        <dbReference type="EMBL" id="ALA06968.1"/>
    </source>
</evidence>
<organism evidence="2 3">
    <name type="scientific">Lactococcus phage GE1</name>
    <dbReference type="NCBI Taxonomy" id="1698369"/>
    <lineage>
        <taxon>Viruses</taxon>
        <taxon>Duplodnaviria</taxon>
        <taxon>Heunggongvirae</taxon>
        <taxon>Uroviricota</taxon>
        <taxon>Caudoviricetes</taxon>
        <taxon>Chertseyvirus</taxon>
        <taxon>Chertseyvirus GE1</taxon>
    </lineage>
</organism>
<dbReference type="Gene3D" id="2.40.50.400">
    <property type="entry name" value="Lactococcus phage single-stranded DNA binding protein"/>
    <property type="match status" value="1"/>
</dbReference>
<dbReference type="Pfam" id="PF16773">
    <property type="entry name" value="Phage_SSB"/>
    <property type="match status" value="1"/>
</dbReference>
<evidence type="ECO:0000313" key="3">
    <source>
        <dbReference type="Proteomes" id="UP000204630"/>
    </source>
</evidence>
<protein>
    <submittedName>
        <fullName evidence="2">Uncharacterized protein</fullName>
    </submittedName>
</protein>
<dbReference type="OrthoDB" id="14692at10239"/>
<keyword evidence="3" id="KW-1185">Reference proteome</keyword>
<evidence type="ECO:0000256" key="1">
    <source>
        <dbReference type="SAM" id="MobiDB-lite"/>
    </source>
</evidence>
<dbReference type="KEGG" id="vg:26797780"/>
<proteinExistence type="predicted"/>